<name>A0A2U3I6E5_9BURK</name>
<dbReference type="RefSeq" id="WP_106855302.1">
    <property type="nucleotide sequence ID" value="NZ_BPUQ01000007.1"/>
</dbReference>
<reference evidence="3" key="1">
    <citation type="submission" date="2018-01" db="EMBL/GenBank/DDBJ databases">
        <authorList>
            <person name="Gaut B.S."/>
            <person name="Morton B.R."/>
            <person name="Clegg M.T."/>
            <person name="Duvall M.R."/>
        </authorList>
    </citation>
    <scope>NUCLEOTIDE SEQUENCE [LARGE SCALE GENOMIC DNA]</scope>
    <source>
        <strain evidence="3">LMG 28615T</strain>
    </source>
</reference>
<dbReference type="Proteomes" id="UP000238169">
    <property type="component" value="Unassembled WGS sequence"/>
</dbReference>
<dbReference type="AlphaFoldDB" id="A0A2U3I6E5"/>
<reference evidence="4" key="2">
    <citation type="submission" date="2018-01" db="EMBL/GenBank/DDBJ databases">
        <authorList>
            <person name="Peeters C."/>
        </authorList>
    </citation>
    <scope>NUCLEOTIDE SEQUENCE [LARGE SCALE GENOMIC DNA]</scope>
</reference>
<dbReference type="EMBL" id="BPUS01000002">
    <property type="protein sequence ID" value="GJH24317.1"/>
    <property type="molecule type" value="Genomic_DNA"/>
</dbReference>
<feature type="region of interest" description="Disordered" evidence="1">
    <location>
        <begin position="59"/>
        <end position="79"/>
    </location>
</feature>
<dbReference type="EMBL" id="OGTP01000008">
    <property type="protein sequence ID" value="SPB15675.1"/>
    <property type="molecule type" value="Genomic_DNA"/>
</dbReference>
<sequence length="79" mass="8880">MFVVYWLGGNPDIEGAARFKRFDENALADALRFAEALRKRQADGDDIGFVTLCSENPHAVGKPGVADPPADYDWKKRRR</sequence>
<evidence type="ECO:0000313" key="4">
    <source>
        <dbReference type="Proteomes" id="UP000238169"/>
    </source>
</evidence>
<proteinExistence type="predicted"/>
<evidence type="ECO:0000256" key="1">
    <source>
        <dbReference type="SAM" id="MobiDB-lite"/>
    </source>
</evidence>
<evidence type="ECO:0000313" key="2">
    <source>
        <dbReference type="EMBL" id="GJH24317.1"/>
    </source>
</evidence>
<dbReference type="Proteomes" id="UP001055111">
    <property type="component" value="Unassembled WGS sequence"/>
</dbReference>
<accession>A0A2U3I6E5</accession>
<protein>
    <submittedName>
        <fullName evidence="3">Uncharacterized protein</fullName>
    </submittedName>
</protein>
<dbReference type="OrthoDB" id="8757469at2"/>
<evidence type="ECO:0000313" key="3">
    <source>
        <dbReference type="EMBL" id="SPB15675.1"/>
    </source>
</evidence>
<reference evidence="2" key="3">
    <citation type="submission" date="2022-09" db="EMBL/GenBank/DDBJ databases">
        <title>Isolation and characterization of 3-chlorobenzoate degrading bacteria from soils in Shizuoka.</title>
        <authorList>
            <person name="Ifat A."/>
            <person name="Ogawa N."/>
            <person name="Kimbara K."/>
            <person name="Moriuchi R."/>
            <person name="Dohra H."/>
            <person name="Shintani M."/>
        </authorList>
    </citation>
    <scope>NUCLEOTIDE SEQUENCE</scope>
    <source>
        <strain evidence="2">19CS4-2</strain>
    </source>
</reference>
<gene>
    <name evidence="2" type="ORF">CBA19CS42_07395</name>
    <name evidence="3" type="ORF">NOV72_02895</name>
</gene>
<organism evidence="3 4">
    <name type="scientific">Caballeronia novacaledonica</name>
    <dbReference type="NCBI Taxonomy" id="1544861"/>
    <lineage>
        <taxon>Bacteria</taxon>
        <taxon>Pseudomonadati</taxon>
        <taxon>Pseudomonadota</taxon>
        <taxon>Betaproteobacteria</taxon>
        <taxon>Burkholderiales</taxon>
        <taxon>Burkholderiaceae</taxon>
        <taxon>Caballeronia</taxon>
    </lineage>
</organism>
<keyword evidence="4" id="KW-1185">Reference proteome</keyword>